<evidence type="ECO:0000256" key="2">
    <source>
        <dbReference type="SAM" id="Phobius"/>
    </source>
</evidence>
<accession>A0AA41XHZ7</accession>
<keyword evidence="2" id="KW-0472">Membrane</keyword>
<keyword evidence="5" id="KW-1185">Reference proteome</keyword>
<dbReference type="EMBL" id="JANLCK010000002">
    <property type="protein sequence ID" value="MCS5725396.1"/>
    <property type="molecule type" value="Genomic_DNA"/>
</dbReference>
<dbReference type="Gene3D" id="3.40.30.10">
    <property type="entry name" value="Glutaredoxin"/>
    <property type="match status" value="1"/>
</dbReference>
<dbReference type="RefSeq" id="WP_259525867.1">
    <property type="nucleotide sequence ID" value="NZ_JANLCK010000002.1"/>
</dbReference>
<feature type="region of interest" description="Disordered" evidence="1">
    <location>
        <begin position="292"/>
        <end position="327"/>
    </location>
</feature>
<dbReference type="AlphaFoldDB" id="A0AA41XHZ7"/>
<evidence type="ECO:0000256" key="1">
    <source>
        <dbReference type="SAM" id="MobiDB-lite"/>
    </source>
</evidence>
<feature type="domain" description="Thioredoxin-like fold" evidence="3">
    <location>
        <begin position="119"/>
        <end position="273"/>
    </location>
</feature>
<feature type="transmembrane region" description="Helical" evidence="2">
    <location>
        <begin position="43"/>
        <end position="65"/>
    </location>
</feature>
<dbReference type="SUPFAM" id="SSF52833">
    <property type="entry name" value="Thioredoxin-like"/>
    <property type="match status" value="1"/>
</dbReference>
<gene>
    <name evidence="4" type="ORF">N1028_05755</name>
</gene>
<reference evidence="4" key="1">
    <citation type="submission" date="2022-08" db="EMBL/GenBank/DDBJ databases">
        <authorList>
            <person name="Deng Y."/>
            <person name="Han X.-F."/>
            <person name="Zhang Y.-Q."/>
        </authorList>
    </citation>
    <scope>NUCLEOTIDE SEQUENCE</scope>
    <source>
        <strain evidence="4">CPCC 203407</strain>
    </source>
</reference>
<evidence type="ECO:0000313" key="4">
    <source>
        <dbReference type="EMBL" id="MCS5725396.1"/>
    </source>
</evidence>
<dbReference type="Pfam" id="PF13462">
    <property type="entry name" value="Thioredoxin_4"/>
    <property type="match status" value="1"/>
</dbReference>
<comment type="caution">
    <text evidence="4">The sequence shown here is derived from an EMBL/GenBank/DDBJ whole genome shotgun (WGS) entry which is preliminary data.</text>
</comment>
<dbReference type="InterPro" id="IPR012336">
    <property type="entry name" value="Thioredoxin-like_fold"/>
</dbReference>
<protein>
    <submittedName>
        <fullName evidence="4">DsbA family protein</fullName>
    </submittedName>
</protein>
<evidence type="ECO:0000259" key="3">
    <source>
        <dbReference type="Pfam" id="PF13462"/>
    </source>
</evidence>
<keyword evidence="2" id="KW-1133">Transmembrane helix</keyword>
<organism evidence="4 5">
    <name type="scientific">Herbiconiux oxytropis</name>
    <dbReference type="NCBI Taxonomy" id="2970915"/>
    <lineage>
        <taxon>Bacteria</taxon>
        <taxon>Bacillati</taxon>
        <taxon>Actinomycetota</taxon>
        <taxon>Actinomycetes</taxon>
        <taxon>Micrococcales</taxon>
        <taxon>Microbacteriaceae</taxon>
        <taxon>Herbiconiux</taxon>
    </lineage>
</organism>
<proteinExistence type="predicted"/>
<evidence type="ECO:0000313" key="5">
    <source>
        <dbReference type="Proteomes" id="UP001165587"/>
    </source>
</evidence>
<sequence>MSPAQPDKSVYEGLSKKDRQALNRELARIQREEERKRKKRNRILFRTVVVVAIVAVVGGVGFGIYNGVRSSFTGPANMLSDGILFTGSGETVTATTTAAIQPGAEPVASDLATDTVLRLTEYVDYASDDVATFETTNGASLQSFVTAGYASLELHPVALEGGAGSYSARAANTIACVANGVPDATLVIHNALIAAQPDLPEGGLSNDELVTLVADAGLDDEQIASCIRGNEFSDWVTDATARAEASIPNSDVTELTAAPLLVVSGTAYTGPLDDAEALNAFITETFTAVSEAGAAEGTEEGTTDGTTPTTPPATTAPPTPNPTAPAE</sequence>
<name>A0AA41XHZ7_9MICO</name>
<feature type="compositionally biased region" description="Pro residues" evidence="1">
    <location>
        <begin position="309"/>
        <end position="327"/>
    </location>
</feature>
<dbReference type="Proteomes" id="UP001165587">
    <property type="component" value="Unassembled WGS sequence"/>
</dbReference>
<dbReference type="InterPro" id="IPR036249">
    <property type="entry name" value="Thioredoxin-like_sf"/>
</dbReference>
<keyword evidence="2" id="KW-0812">Transmembrane</keyword>